<dbReference type="InterPro" id="IPR038717">
    <property type="entry name" value="Tc1-like_DDE_dom"/>
</dbReference>
<comment type="caution">
    <text evidence="2">The sequence shown here is derived from an EMBL/GenBank/DDBJ whole genome shotgun (WGS) entry which is preliminary data.</text>
</comment>
<accession>A0A150H1X0</accession>
<proteinExistence type="predicted"/>
<evidence type="ECO:0000259" key="1">
    <source>
        <dbReference type="Pfam" id="PF13358"/>
    </source>
</evidence>
<gene>
    <name evidence="2" type="ORF">GPECTOR_1g124</name>
</gene>
<dbReference type="EMBL" id="LSYV01000002">
    <property type="protein sequence ID" value="KXZ56146.1"/>
    <property type="molecule type" value="Genomic_DNA"/>
</dbReference>
<dbReference type="Proteomes" id="UP000075714">
    <property type="component" value="Unassembled WGS sequence"/>
</dbReference>
<evidence type="ECO:0000313" key="3">
    <source>
        <dbReference type="Proteomes" id="UP000075714"/>
    </source>
</evidence>
<keyword evidence="3" id="KW-1185">Reference proteome</keyword>
<sequence length="195" mass="22640">MPKLFSKHKYNSILTTRFREANESDQESFRAYVRVNFRKEQLIWLDESAVNSKTFLRTHGRAQRGQRTKSKIPRSKGRRHSVLPIVTSYGLLDWYIAEGSINTDRMKDFIQRCLARHLRPYPEPNSVVIMDNCRIHKGEEVVSMIEATGAIVLFLPPYSPILNPAELIFSEMKAKLRELGKPPAHLWLHLNALRV</sequence>
<dbReference type="OrthoDB" id="2266637at2759"/>
<protein>
    <recommendedName>
        <fullName evidence="1">Tc1-like transposase DDE domain-containing protein</fullName>
    </recommendedName>
</protein>
<organism evidence="2 3">
    <name type="scientific">Gonium pectorale</name>
    <name type="common">Green alga</name>
    <dbReference type="NCBI Taxonomy" id="33097"/>
    <lineage>
        <taxon>Eukaryota</taxon>
        <taxon>Viridiplantae</taxon>
        <taxon>Chlorophyta</taxon>
        <taxon>core chlorophytes</taxon>
        <taxon>Chlorophyceae</taxon>
        <taxon>CS clade</taxon>
        <taxon>Chlamydomonadales</taxon>
        <taxon>Volvocaceae</taxon>
        <taxon>Gonium</taxon>
    </lineage>
</organism>
<feature type="domain" description="Tc1-like transposase DDE" evidence="1">
    <location>
        <begin position="41"/>
        <end position="178"/>
    </location>
</feature>
<evidence type="ECO:0000313" key="2">
    <source>
        <dbReference type="EMBL" id="KXZ56146.1"/>
    </source>
</evidence>
<dbReference type="STRING" id="33097.A0A150H1X0"/>
<dbReference type="Gene3D" id="3.30.420.10">
    <property type="entry name" value="Ribonuclease H-like superfamily/Ribonuclease H"/>
    <property type="match status" value="1"/>
</dbReference>
<dbReference type="InterPro" id="IPR036397">
    <property type="entry name" value="RNaseH_sf"/>
</dbReference>
<reference evidence="3" key="1">
    <citation type="journal article" date="2016" name="Nat. Commun.">
        <title>The Gonium pectorale genome demonstrates co-option of cell cycle regulation during the evolution of multicellularity.</title>
        <authorList>
            <person name="Hanschen E.R."/>
            <person name="Marriage T.N."/>
            <person name="Ferris P.J."/>
            <person name="Hamaji T."/>
            <person name="Toyoda A."/>
            <person name="Fujiyama A."/>
            <person name="Neme R."/>
            <person name="Noguchi H."/>
            <person name="Minakuchi Y."/>
            <person name="Suzuki M."/>
            <person name="Kawai-Toyooka H."/>
            <person name="Smith D.R."/>
            <person name="Sparks H."/>
            <person name="Anderson J."/>
            <person name="Bakaric R."/>
            <person name="Luria V."/>
            <person name="Karger A."/>
            <person name="Kirschner M.W."/>
            <person name="Durand P.M."/>
            <person name="Michod R.E."/>
            <person name="Nozaki H."/>
            <person name="Olson B.J."/>
        </authorList>
    </citation>
    <scope>NUCLEOTIDE SEQUENCE [LARGE SCALE GENOMIC DNA]</scope>
    <source>
        <strain evidence="3">NIES-2863</strain>
    </source>
</reference>
<dbReference type="PANTHER" id="PTHR46564:SF1">
    <property type="entry name" value="TRANSPOSASE"/>
    <property type="match status" value="1"/>
</dbReference>
<dbReference type="PANTHER" id="PTHR46564">
    <property type="entry name" value="TRANSPOSASE"/>
    <property type="match status" value="1"/>
</dbReference>
<dbReference type="AlphaFoldDB" id="A0A150H1X0"/>
<dbReference type="Pfam" id="PF13358">
    <property type="entry name" value="DDE_3"/>
    <property type="match status" value="1"/>
</dbReference>
<name>A0A150H1X0_GONPE</name>
<dbReference type="GO" id="GO:0003676">
    <property type="term" value="F:nucleic acid binding"/>
    <property type="evidence" value="ECO:0007669"/>
    <property type="project" value="InterPro"/>
</dbReference>